<proteinExistence type="predicted"/>
<dbReference type="EC" id="2.5.1.9" evidence="4 9"/>
<dbReference type="eggNOG" id="COG0307">
    <property type="taxonomic scope" value="Bacteria"/>
</dbReference>
<sequence>MFTGLVEGLGAIGRIERKGPDAVLRIRPPWDAARTVLGESIAVLGACLTVTGLGGDGFDVDVSAESLARTKLGGLRAGDAVNLERAMQLGDRLGGHLVSGHVDCLGRVTLIAPRGGSQHLEIAIPAEHMRLVVEKGSVTVDGVSLTVNQVWDDRFALNIIPHTWRETTLSLLRPGDVVNIETDLIGKYVARLMGRDAAPARADGPAPGLSLDALARAGF</sequence>
<dbReference type="OrthoDB" id="9788537at2"/>
<dbReference type="HOGENOM" id="CLU_034388_2_0_7"/>
<keyword evidence="7 12" id="KW-0808">Transferase</keyword>
<dbReference type="Proteomes" id="UP000009047">
    <property type="component" value="Chromosome"/>
</dbReference>
<dbReference type="InterPro" id="IPR026017">
    <property type="entry name" value="Lumazine-bd_dom"/>
</dbReference>
<dbReference type="EMBL" id="CP002085">
    <property type="protein sequence ID" value="ADK85743.1"/>
    <property type="molecule type" value="Genomic_DNA"/>
</dbReference>
<dbReference type="RefSeq" id="WP_013259182.1">
    <property type="nucleotide sequence ID" value="NC_014365.1"/>
</dbReference>
<evidence type="ECO:0000256" key="3">
    <source>
        <dbReference type="ARBA" id="ARBA00004887"/>
    </source>
</evidence>
<comment type="pathway">
    <text evidence="3">Cofactor biosynthesis; riboflavin biosynthesis; riboflavin from 2-hydroxy-3-oxobutyl phosphate and 5-amino-6-(D-ribitylamino)uracil: step 2/2.</text>
</comment>
<evidence type="ECO:0000256" key="2">
    <source>
        <dbReference type="ARBA" id="ARBA00002803"/>
    </source>
</evidence>
<feature type="domain" description="Lumazine-binding" evidence="11">
    <location>
        <begin position="1"/>
        <end position="96"/>
    </location>
</feature>
<evidence type="ECO:0000256" key="4">
    <source>
        <dbReference type="ARBA" id="ARBA00012827"/>
    </source>
</evidence>
<accession>E1QJK0</accession>
<dbReference type="NCBIfam" id="TIGR00187">
    <property type="entry name" value="ribE"/>
    <property type="match status" value="1"/>
</dbReference>
<reference evidence="12 13" key="1">
    <citation type="journal article" date="2010" name="Stand. Genomic Sci.">
        <title>Complete genome sequence of Desulfarculus baarsii type strain (2st14).</title>
        <authorList>
            <person name="Sun H."/>
            <person name="Spring S."/>
            <person name="Lapidus A."/>
            <person name="Davenport K."/>
            <person name="Del Rio T.G."/>
            <person name="Tice H."/>
            <person name="Nolan M."/>
            <person name="Copeland A."/>
            <person name="Cheng J.F."/>
            <person name="Lucas S."/>
            <person name="Tapia R."/>
            <person name="Goodwin L."/>
            <person name="Pitluck S."/>
            <person name="Ivanova N."/>
            <person name="Pagani I."/>
            <person name="Mavromatis K."/>
            <person name="Ovchinnikova G."/>
            <person name="Pati A."/>
            <person name="Chen A."/>
            <person name="Palaniappan K."/>
            <person name="Hauser L."/>
            <person name="Chang Y.J."/>
            <person name="Jeffries C.D."/>
            <person name="Detter J.C."/>
            <person name="Han C."/>
            <person name="Rohde M."/>
            <person name="Brambilla E."/>
            <person name="Goker M."/>
            <person name="Woyke T."/>
            <person name="Bristow J."/>
            <person name="Eisen J.A."/>
            <person name="Markowitz V."/>
            <person name="Hugenholtz P."/>
            <person name="Kyrpides N.C."/>
            <person name="Klenk H.P."/>
            <person name="Land M."/>
        </authorList>
    </citation>
    <scope>NUCLEOTIDE SEQUENCE [LARGE SCALE GENOMIC DNA]</scope>
    <source>
        <strain evidence="13">ATCC 33931 / DSM 2075 / LMG 7858 / VKM B-1802 / 2st14</strain>
    </source>
</reference>
<evidence type="ECO:0000256" key="6">
    <source>
        <dbReference type="ARBA" id="ARBA00022619"/>
    </source>
</evidence>
<dbReference type="GO" id="GO:0009231">
    <property type="term" value="P:riboflavin biosynthetic process"/>
    <property type="evidence" value="ECO:0007669"/>
    <property type="project" value="UniProtKB-KW"/>
</dbReference>
<feature type="repeat" description="Lumazine-binding" evidence="10">
    <location>
        <begin position="97"/>
        <end position="193"/>
    </location>
</feature>
<dbReference type="NCBIfam" id="NF006767">
    <property type="entry name" value="PRK09289.1"/>
    <property type="match status" value="1"/>
</dbReference>
<dbReference type="PANTHER" id="PTHR21098">
    <property type="entry name" value="RIBOFLAVIN SYNTHASE ALPHA CHAIN"/>
    <property type="match status" value="1"/>
</dbReference>
<dbReference type="PROSITE" id="PS51177">
    <property type="entry name" value="LUMAZINE_BIND"/>
    <property type="match status" value="2"/>
</dbReference>
<feature type="repeat" description="Lumazine-binding" evidence="10">
    <location>
        <begin position="1"/>
        <end position="96"/>
    </location>
</feature>
<evidence type="ECO:0000256" key="5">
    <source>
        <dbReference type="ARBA" id="ARBA00013950"/>
    </source>
</evidence>
<evidence type="ECO:0000259" key="11">
    <source>
        <dbReference type="PROSITE" id="PS51177"/>
    </source>
</evidence>
<evidence type="ECO:0000256" key="10">
    <source>
        <dbReference type="PROSITE-ProRule" id="PRU00524"/>
    </source>
</evidence>
<dbReference type="FunFam" id="2.40.30.20:FF:000004">
    <property type="entry name" value="Riboflavin synthase, alpha subunit"/>
    <property type="match status" value="1"/>
</dbReference>
<dbReference type="KEGG" id="dbr:Deba_2381"/>
<dbReference type="PIRSF" id="PIRSF000498">
    <property type="entry name" value="Riboflavin_syn_A"/>
    <property type="match status" value="1"/>
</dbReference>
<dbReference type="InterPro" id="IPR001783">
    <property type="entry name" value="Lumazine-bd"/>
</dbReference>
<dbReference type="SUPFAM" id="SSF63380">
    <property type="entry name" value="Riboflavin synthase domain-like"/>
    <property type="match status" value="2"/>
</dbReference>
<evidence type="ECO:0000256" key="7">
    <source>
        <dbReference type="ARBA" id="ARBA00022679"/>
    </source>
</evidence>
<comment type="catalytic activity">
    <reaction evidence="1">
        <text>2 6,7-dimethyl-8-(1-D-ribityl)lumazine + H(+) = 5-amino-6-(D-ribitylamino)uracil + riboflavin</text>
        <dbReference type="Rhea" id="RHEA:20772"/>
        <dbReference type="ChEBI" id="CHEBI:15378"/>
        <dbReference type="ChEBI" id="CHEBI:15934"/>
        <dbReference type="ChEBI" id="CHEBI:57986"/>
        <dbReference type="ChEBI" id="CHEBI:58201"/>
        <dbReference type="EC" id="2.5.1.9"/>
    </reaction>
</comment>
<dbReference type="GO" id="GO:0004746">
    <property type="term" value="F:riboflavin synthase activity"/>
    <property type="evidence" value="ECO:0007669"/>
    <property type="project" value="UniProtKB-UniRule"/>
</dbReference>
<protein>
    <recommendedName>
        <fullName evidence="5 9">Riboflavin synthase</fullName>
        <ecNumber evidence="4 9">2.5.1.9</ecNumber>
    </recommendedName>
</protein>
<gene>
    <name evidence="12" type="ordered locus">Deba_2381</name>
</gene>
<evidence type="ECO:0000256" key="1">
    <source>
        <dbReference type="ARBA" id="ARBA00000968"/>
    </source>
</evidence>
<dbReference type="CDD" id="cd00402">
    <property type="entry name" value="Riboflavin_synthase_like"/>
    <property type="match status" value="1"/>
</dbReference>
<evidence type="ECO:0000256" key="8">
    <source>
        <dbReference type="ARBA" id="ARBA00022737"/>
    </source>
</evidence>
<keyword evidence="8" id="KW-0677">Repeat</keyword>
<evidence type="ECO:0000256" key="9">
    <source>
        <dbReference type="NCBIfam" id="TIGR00187"/>
    </source>
</evidence>
<organism evidence="12 13">
    <name type="scientific">Desulfarculus baarsii (strain ATCC 33931 / DSM 2075 / LMG 7858 / VKM B-1802 / 2st14)</name>
    <dbReference type="NCBI Taxonomy" id="644282"/>
    <lineage>
        <taxon>Bacteria</taxon>
        <taxon>Pseudomonadati</taxon>
        <taxon>Thermodesulfobacteriota</taxon>
        <taxon>Desulfarculia</taxon>
        <taxon>Desulfarculales</taxon>
        <taxon>Desulfarculaceae</taxon>
        <taxon>Desulfarculus</taxon>
    </lineage>
</organism>
<feature type="domain" description="Lumazine-binding" evidence="11">
    <location>
        <begin position="97"/>
        <end position="193"/>
    </location>
</feature>
<dbReference type="STRING" id="644282.Deba_2381"/>
<dbReference type="PANTHER" id="PTHR21098:SF12">
    <property type="entry name" value="RIBOFLAVIN SYNTHASE"/>
    <property type="match status" value="1"/>
</dbReference>
<evidence type="ECO:0000313" key="12">
    <source>
        <dbReference type="EMBL" id="ADK85743.1"/>
    </source>
</evidence>
<dbReference type="AlphaFoldDB" id="E1QJK0"/>
<comment type="function">
    <text evidence="2">Catalyzes the dismutation of two molecules of 6,7-dimethyl-8-ribityllumazine, resulting in the formation of riboflavin and 5-amino-6-(D-ribitylamino)uracil.</text>
</comment>
<keyword evidence="6" id="KW-0686">Riboflavin biosynthesis</keyword>
<dbReference type="Pfam" id="PF00677">
    <property type="entry name" value="Lum_binding"/>
    <property type="match status" value="2"/>
</dbReference>
<name>E1QJK0_DESB2</name>
<dbReference type="Gene3D" id="2.40.30.20">
    <property type="match status" value="2"/>
</dbReference>
<dbReference type="InterPro" id="IPR017938">
    <property type="entry name" value="Riboflavin_synthase-like_b-brl"/>
</dbReference>
<evidence type="ECO:0000313" key="13">
    <source>
        <dbReference type="Proteomes" id="UP000009047"/>
    </source>
</evidence>
<keyword evidence="13" id="KW-1185">Reference proteome</keyword>
<dbReference type="InterPro" id="IPR023366">
    <property type="entry name" value="ATP_synth_asu-like_sf"/>
</dbReference>